<name>A0A561TYR9_9ACTN</name>
<evidence type="ECO:0000313" key="2">
    <source>
        <dbReference type="EMBL" id="TWF92266.1"/>
    </source>
</evidence>
<reference evidence="2 3" key="1">
    <citation type="submission" date="2019-06" db="EMBL/GenBank/DDBJ databases">
        <title>Sequencing the genomes of 1000 actinobacteria strains.</title>
        <authorList>
            <person name="Klenk H.-P."/>
        </authorList>
    </citation>
    <scope>NUCLEOTIDE SEQUENCE [LARGE SCALE GENOMIC DNA]</scope>
    <source>
        <strain evidence="2 3">DSM 42059</strain>
    </source>
</reference>
<gene>
    <name evidence="2" type="ORF">FHX80_12586</name>
</gene>
<feature type="compositionally biased region" description="Low complexity" evidence="1">
    <location>
        <begin position="12"/>
        <end position="22"/>
    </location>
</feature>
<dbReference type="AlphaFoldDB" id="A0A561TYR9"/>
<evidence type="ECO:0000256" key="1">
    <source>
        <dbReference type="SAM" id="MobiDB-lite"/>
    </source>
</evidence>
<protein>
    <submittedName>
        <fullName evidence="2">Uncharacterized protein</fullName>
    </submittedName>
</protein>
<accession>A0A561TYR9</accession>
<organism evidence="2 3">
    <name type="scientific">Streptomyces brevispora</name>
    <dbReference type="NCBI Taxonomy" id="887462"/>
    <lineage>
        <taxon>Bacteria</taxon>
        <taxon>Bacillati</taxon>
        <taxon>Actinomycetota</taxon>
        <taxon>Actinomycetes</taxon>
        <taxon>Kitasatosporales</taxon>
        <taxon>Streptomycetaceae</taxon>
        <taxon>Streptomyces</taxon>
    </lineage>
</organism>
<dbReference type="Proteomes" id="UP000318186">
    <property type="component" value="Unassembled WGS sequence"/>
</dbReference>
<feature type="region of interest" description="Disordered" evidence="1">
    <location>
        <begin position="1"/>
        <end position="22"/>
    </location>
</feature>
<evidence type="ECO:0000313" key="3">
    <source>
        <dbReference type="Proteomes" id="UP000318186"/>
    </source>
</evidence>
<proteinExistence type="predicted"/>
<dbReference type="EMBL" id="VIWW01000002">
    <property type="protein sequence ID" value="TWF92266.1"/>
    <property type="molecule type" value="Genomic_DNA"/>
</dbReference>
<sequence length="97" mass="9712">MAVASGMEGKTAPAAVSAASNADSWPVVVPNSARRGVVVLQHVRPLTLAAVHRVGVAGGVVAGISESTAHAYTSAVVDLLAERAPGLLKTDGRTGEE</sequence>
<comment type="caution">
    <text evidence="2">The sequence shown here is derived from an EMBL/GenBank/DDBJ whole genome shotgun (WGS) entry which is preliminary data.</text>
</comment>